<protein>
    <recommendedName>
        <fullName evidence="4">Lipoprotein</fullName>
    </recommendedName>
</protein>
<feature type="chain" id="PRO_5047116377" description="Lipoprotein" evidence="1">
    <location>
        <begin position="19"/>
        <end position="217"/>
    </location>
</feature>
<proteinExistence type="predicted"/>
<organism evidence="2 3">
    <name type="scientific">Thiomicrorhabdus lithotrophica</name>
    <dbReference type="NCBI Taxonomy" id="2949997"/>
    <lineage>
        <taxon>Bacteria</taxon>
        <taxon>Pseudomonadati</taxon>
        <taxon>Pseudomonadota</taxon>
        <taxon>Gammaproteobacteria</taxon>
        <taxon>Thiotrichales</taxon>
        <taxon>Piscirickettsiaceae</taxon>
        <taxon>Thiomicrorhabdus</taxon>
    </lineage>
</organism>
<keyword evidence="3" id="KW-1185">Reference proteome</keyword>
<dbReference type="Proteomes" id="UP001222275">
    <property type="component" value="Chromosome"/>
</dbReference>
<dbReference type="PROSITE" id="PS51257">
    <property type="entry name" value="PROKAR_LIPOPROTEIN"/>
    <property type="match status" value="1"/>
</dbReference>
<keyword evidence="1" id="KW-0732">Signal</keyword>
<accession>A0ABY8CF29</accession>
<reference evidence="2 3" key="1">
    <citation type="submission" date="2022-06" db="EMBL/GenBank/DDBJ databases">
        <title>Thiomicrohabdus sp. nov, an obligately chemolithoautotrophic, sulfur-oxidizing bacterium isolated from beach of Guanyin Mountain. Amoy.</title>
        <authorList>
            <person name="Zhu H."/>
        </authorList>
    </citation>
    <scope>NUCLEOTIDE SEQUENCE [LARGE SCALE GENOMIC DNA]</scope>
    <source>
        <strain evidence="2 3">XGS-01</strain>
    </source>
</reference>
<evidence type="ECO:0000256" key="1">
    <source>
        <dbReference type="SAM" id="SignalP"/>
    </source>
</evidence>
<dbReference type="EMBL" id="CP102381">
    <property type="protein sequence ID" value="WEJ63106.1"/>
    <property type="molecule type" value="Genomic_DNA"/>
</dbReference>
<dbReference type="RefSeq" id="WP_275595359.1">
    <property type="nucleotide sequence ID" value="NZ_CP102381.1"/>
</dbReference>
<evidence type="ECO:0000313" key="3">
    <source>
        <dbReference type="Proteomes" id="UP001222275"/>
    </source>
</evidence>
<sequence>MKKVLLILAVFSLLTACASSYPLGMSEEQWKSITPEERQALLLKQQQYEEEQRVIRMKAAAKERELELKREIAEKKRLDTLYSNPENGNVIMVNILGGQYKYGKRVKNVLEDTYQIARGETKKIELVLQQPKKHYTSTEIVYLHYAQHGNGIYLYLDNPNYNSSKRISLLRDGNWACGSNYKKNLHTSYESLTGMRLFVKEVGSRCGHTRDNRKHYY</sequence>
<feature type="signal peptide" evidence="1">
    <location>
        <begin position="1"/>
        <end position="18"/>
    </location>
</feature>
<evidence type="ECO:0008006" key="4">
    <source>
        <dbReference type="Google" id="ProtNLM"/>
    </source>
</evidence>
<evidence type="ECO:0000313" key="2">
    <source>
        <dbReference type="EMBL" id="WEJ63106.1"/>
    </source>
</evidence>
<name>A0ABY8CF29_9GAMM</name>
<gene>
    <name evidence="2" type="ORF">NR989_02320</name>
</gene>